<dbReference type="Proteomes" id="UP001165740">
    <property type="component" value="Chromosome 9"/>
</dbReference>
<keyword evidence="3" id="KW-1185">Reference proteome</keyword>
<keyword evidence="1" id="KW-0732">Signal</keyword>
<name>A0A9W3BGM7_BIOGL</name>
<feature type="signal peptide" evidence="1">
    <location>
        <begin position="1"/>
        <end position="19"/>
    </location>
</feature>
<protein>
    <submittedName>
        <fullName evidence="4">Uncharacterized protein LOC106062136</fullName>
    </submittedName>
</protein>
<feature type="chain" id="PRO_5040789188" evidence="1">
    <location>
        <begin position="20"/>
        <end position="235"/>
    </location>
</feature>
<evidence type="ECO:0000256" key="1">
    <source>
        <dbReference type="SAM" id="SignalP"/>
    </source>
</evidence>
<dbReference type="PANTHER" id="PTHR21724">
    <property type="entry name" value="SHKT DOMAIN-CONTAINING PROTEIN"/>
    <property type="match status" value="1"/>
</dbReference>
<feature type="domain" description="ShKT" evidence="2">
    <location>
        <begin position="65"/>
        <end position="99"/>
    </location>
</feature>
<dbReference type="InterPro" id="IPR003582">
    <property type="entry name" value="ShKT_dom"/>
</dbReference>
<sequence length="235" mass="26153">MGYLLIVFSVALYALDSQATIVCEDVEMDCARLDIERNICTDPLESSVYCAKYCGHCTKTIVVPLCEDNDGGCREMATPDFCSREQGRNMCPKSCNACKVIPSVQTVTSTTSSPVNLPMSAALNVNPIVAFPASLNFDIPDPSCLDIDHNCFFHLHECYSNNVVRMLCQRSCDLCPSAPAPAANGKLFQSYFFKISNISFKIFVKEFSKRDISALKVLAKSIFRVLKKTYLRDYQ</sequence>
<evidence type="ECO:0000313" key="4">
    <source>
        <dbReference type="RefSeq" id="XP_055898595.1"/>
    </source>
</evidence>
<accession>A0A9W3BGM7</accession>
<dbReference type="Pfam" id="PF01549">
    <property type="entry name" value="ShK"/>
    <property type="match status" value="3"/>
</dbReference>
<reference evidence="4" key="1">
    <citation type="submission" date="2025-08" db="UniProtKB">
        <authorList>
            <consortium name="RefSeq"/>
        </authorList>
    </citation>
    <scope>IDENTIFICATION</scope>
</reference>
<dbReference type="SMART" id="SM00254">
    <property type="entry name" value="ShKT"/>
    <property type="match status" value="3"/>
</dbReference>
<evidence type="ECO:0000313" key="3">
    <source>
        <dbReference type="Proteomes" id="UP001165740"/>
    </source>
</evidence>
<dbReference type="GeneID" id="106062136"/>
<evidence type="ECO:0000259" key="2">
    <source>
        <dbReference type="SMART" id="SM00254"/>
    </source>
</evidence>
<proteinExistence type="predicted"/>
<dbReference type="RefSeq" id="XP_055898595.1">
    <property type="nucleotide sequence ID" value="XM_056042620.1"/>
</dbReference>
<dbReference type="PANTHER" id="PTHR21724:SF109">
    <property type="entry name" value="SHKT DOMAIN-CONTAINING PROTEIN"/>
    <property type="match status" value="1"/>
</dbReference>
<dbReference type="OrthoDB" id="6149801at2759"/>
<dbReference type="AlphaFoldDB" id="A0A9W3BGM7"/>
<feature type="domain" description="ShKT" evidence="2">
    <location>
        <begin position="143"/>
        <end position="176"/>
    </location>
</feature>
<organism evidence="3 4">
    <name type="scientific">Biomphalaria glabrata</name>
    <name type="common">Bloodfluke planorb</name>
    <name type="synonym">Freshwater snail</name>
    <dbReference type="NCBI Taxonomy" id="6526"/>
    <lineage>
        <taxon>Eukaryota</taxon>
        <taxon>Metazoa</taxon>
        <taxon>Spiralia</taxon>
        <taxon>Lophotrochozoa</taxon>
        <taxon>Mollusca</taxon>
        <taxon>Gastropoda</taxon>
        <taxon>Heterobranchia</taxon>
        <taxon>Euthyneura</taxon>
        <taxon>Panpulmonata</taxon>
        <taxon>Hygrophila</taxon>
        <taxon>Lymnaeoidea</taxon>
        <taxon>Planorbidae</taxon>
        <taxon>Biomphalaria</taxon>
    </lineage>
</organism>
<gene>
    <name evidence="4" type="primary">LOC106062136</name>
</gene>
<feature type="domain" description="ShKT" evidence="2">
    <location>
        <begin position="22"/>
        <end position="58"/>
    </location>
</feature>